<dbReference type="PRINTS" id="PR00463">
    <property type="entry name" value="EP450I"/>
</dbReference>
<dbReference type="EMBL" id="KN847480">
    <property type="protein sequence ID" value="KIX02260.1"/>
    <property type="molecule type" value="Genomic_DNA"/>
</dbReference>
<gene>
    <name evidence="9" type="ORF">Z518_08199</name>
</gene>
<keyword evidence="3 7" id="KW-0479">Metal-binding</keyword>
<dbReference type="InterPro" id="IPR002401">
    <property type="entry name" value="Cyt_P450_E_grp-I"/>
</dbReference>
<evidence type="ECO:0000256" key="3">
    <source>
        <dbReference type="ARBA" id="ARBA00022723"/>
    </source>
</evidence>
<dbReference type="InterPro" id="IPR001128">
    <property type="entry name" value="Cyt_P450"/>
</dbReference>
<dbReference type="PANTHER" id="PTHR24287:SF18">
    <property type="entry name" value="CYTOCHROME P450 MONOOXYGENASE APDE-RELATED"/>
    <property type="match status" value="1"/>
</dbReference>
<reference evidence="9 10" key="1">
    <citation type="submission" date="2015-01" db="EMBL/GenBank/DDBJ databases">
        <title>The Genome Sequence of Rhinocladiella mackenzie CBS 650.93.</title>
        <authorList>
            <consortium name="The Broad Institute Genomics Platform"/>
            <person name="Cuomo C."/>
            <person name="de Hoog S."/>
            <person name="Gorbushina A."/>
            <person name="Stielow B."/>
            <person name="Teixiera M."/>
            <person name="Abouelleil A."/>
            <person name="Chapman S.B."/>
            <person name="Priest M."/>
            <person name="Young S.K."/>
            <person name="Wortman J."/>
            <person name="Nusbaum C."/>
            <person name="Birren B."/>
        </authorList>
    </citation>
    <scope>NUCLEOTIDE SEQUENCE [LARGE SCALE GENOMIC DNA]</scope>
    <source>
        <strain evidence="9 10">CBS 650.93</strain>
    </source>
</reference>
<dbReference type="GO" id="GO:0016705">
    <property type="term" value="F:oxidoreductase activity, acting on paired donors, with incorporation or reduction of molecular oxygen"/>
    <property type="evidence" value="ECO:0007669"/>
    <property type="project" value="InterPro"/>
</dbReference>
<keyword evidence="6 8" id="KW-0503">Monooxygenase</keyword>
<keyword evidence="4 8" id="KW-0560">Oxidoreductase</keyword>
<dbReference type="InterPro" id="IPR047146">
    <property type="entry name" value="Cyt_P450_E_CYP52_fungi"/>
</dbReference>
<dbReference type="STRING" id="1442369.A0A0D2J042"/>
<name>A0A0D2J042_9EURO</name>
<dbReference type="Pfam" id="PF00067">
    <property type="entry name" value="p450"/>
    <property type="match status" value="1"/>
</dbReference>
<dbReference type="GeneID" id="25296270"/>
<dbReference type="GO" id="GO:0020037">
    <property type="term" value="F:heme binding"/>
    <property type="evidence" value="ECO:0007669"/>
    <property type="project" value="InterPro"/>
</dbReference>
<dbReference type="PROSITE" id="PS00086">
    <property type="entry name" value="CYTOCHROME_P450"/>
    <property type="match status" value="1"/>
</dbReference>
<evidence type="ECO:0000256" key="2">
    <source>
        <dbReference type="ARBA" id="ARBA00010617"/>
    </source>
</evidence>
<dbReference type="PANTHER" id="PTHR24287">
    <property type="entry name" value="P450, PUTATIVE (EUROFUNG)-RELATED"/>
    <property type="match status" value="1"/>
</dbReference>
<comment type="cofactor">
    <cofactor evidence="1 7">
        <name>heme</name>
        <dbReference type="ChEBI" id="CHEBI:30413"/>
    </cofactor>
</comment>
<comment type="similarity">
    <text evidence="2 8">Belongs to the cytochrome P450 family.</text>
</comment>
<evidence type="ECO:0000256" key="1">
    <source>
        <dbReference type="ARBA" id="ARBA00001971"/>
    </source>
</evidence>
<dbReference type="HOGENOM" id="CLU_001570_27_4_1"/>
<evidence type="ECO:0000256" key="7">
    <source>
        <dbReference type="PIRSR" id="PIRSR602401-1"/>
    </source>
</evidence>
<evidence type="ECO:0000256" key="4">
    <source>
        <dbReference type="ARBA" id="ARBA00023002"/>
    </source>
</evidence>
<evidence type="ECO:0000256" key="6">
    <source>
        <dbReference type="ARBA" id="ARBA00023033"/>
    </source>
</evidence>
<dbReference type="OrthoDB" id="1470350at2759"/>
<dbReference type="SUPFAM" id="SSF48264">
    <property type="entry name" value="Cytochrome P450"/>
    <property type="match status" value="1"/>
</dbReference>
<proteinExistence type="inferred from homology"/>
<dbReference type="PRINTS" id="PR00385">
    <property type="entry name" value="P450"/>
</dbReference>
<keyword evidence="7 8" id="KW-0349">Heme</keyword>
<dbReference type="AlphaFoldDB" id="A0A0D2J042"/>
<dbReference type="Gene3D" id="1.10.630.10">
    <property type="entry name" value="Cytochrome P450"/>
    <property type="match status" value="1"/>
</dbReference>
<evidence type="ECO:0000313" key="9">
    <source>
        <dbReference type="EMBL" id="KIX02260.1"/>
    </source>
</evidence>
<dbReference type="Proteomes" id="UP000053617">
    <property type="component" value="Unassembled WGS sequence"/>
</dbReference>
<sequence>MRARLGDFYWLHTPRQFVKACKDVKMYADGYIAQALSDSKTGPNQTRPDTQQNLAFIMDLFDELKDPEKVRDQLINVLLAGRDTTACLMTWAVRLLVRHPHALKRLQAEIAEVVGDQVYMSRAHIRKMTYLQHVLDETLRLYPSVPINLRFAKKATVMPRGGGPDGNAPVHIRKGMSLTYSPYHMHRRKDLWGNDALEFKPERWADPGLTEAKWIKWGYLPFNGGPRVCLGKDMALMEASYGLARVIQAFPNLALPPGTKMEPPGTEKQALTLVLASGDGCKVIK</sequence>
<evidence type="ECO:0000256" key="8">
    <source>
        <dbReference type="RuleBase" id="RU000461"/>
    </source>
</evidence>
<dbReference type="GO" id="GO:0004497">
    <property type="term" value="F:monooxygenase activity"/>
    <property type="evidence" value="ECO:0007669"/>
    <property type="project" value="UniProtKB-KW"/>
</dbReference>
<organism evidence="9 10">
    <name type="scientific">Rhinocladiella mackenziei CBS 650.93</name>
    <dbReference type="NCBI Taxonomy" id="1442369"/>
    <lineage>
        <taxon>Eukaryota</taxon>
        <taxon>Fungi</taxon>
        <taxon>Dikarya</taxon>
        <taxon>Ascomycota</taxon>
        <taxon>Pezizomycotina</taxon>
        <taxon>Eurotiomycetes</taxon>
        <taxon>Chaetothyriomycetidae</taxon>
        <taxon>Chaetothyriales</taxon>
        <taxon>Herpotrichiellaceae</taxon>
        <taxon>Rhinocladiella</taxon>
    </lineage>
</organism>
<protein>
    <submittedName>
        <fullName evidence="9">Rhinocladiella mackenziei CBS 650.93 unplaced genomic scaffold supercont1.6, whole genome shotgun sequence</fullName>
    </submittedName>
</protein>
<feature type="binding site" description="axial binding residue" evidence="7">
    <location>
        <position position="229"/>
    </location>
    <ligand>
        <name>heme</name>
        <dbReference type="ChEBI" id="CHEBI:30413"/>
    </ligand>
    <ligandPart>
        <name>Fe</name>
        <dbReference type="ChEBI" id="CHEBI:18248"/>
    </ligandPart>
</feature>
<dbReference type="InterPro" id="IPR036396">
    <property type="entry name" value="Cyt_P450_sf"/>
</dbReference>
<keyword evidence="10" id="KW-1185">Reference proteome</keyword>
<dbReference type="RefSeq" id="XP_013269396.1">
    <property type="nucleotide sequence ID" value="XM_013413942.1"/>
</dbReference>
<dbReference type="GO" id="GO:0005506">
    <property type="term" value="F:iron ion binding"/>
    <property type="evidence" value="ECO:0007669"/>
    <property type="project" value="InterPro"/>
</dbReference>
<keyword evidence="5 7" id="KW-0408">Iron</keyword>
<evidence type="ECO:0000256" key="5">
    <source>
        <dbReference type="ARBA" id="ARBA00023004"/>
    </source>
</evidence>
<accession>A0A0D2J042</accession>
<dbReference type="VEuPathDB" id="FungiDB:Z518_08199"/>
<dbReference type="InterPro" id="IPR017972">
    <property type="entry name" value="Cyt_P450_CS"/>
</dbReference>
<evidence type="ECO:0000313" key="10">
    <source>
        <dbReference type="Proteomes" id="UP000053617"/>
    </source>
</evidence>